<dbReference type="KEGG" id="gpi:GPICK_06605"/>
<feature type="domain" description="Glycosyltransferase 2-like" evidence="2">
    <location>
        <begin position="84"/>
        <end position="246"/>
    </location>
</feature>
<accession>A0A0B5BD93</accession>
<dbReference type="PANTHER" id="PTHR43646:SF6">
    <property type="entry name" value="PRE-MYCOFACTOCIN GLYCOSYLTRANSFERASE"/>
    <property type="match status" value="1"/>
</dbReference>
<dbReference type="PANTHER" id="PTHR43646">
    <property type="entry name" value="GLYCOSYLTRANSFERASE"/>
    <property type="match status" value="1"/>
</dbReference>
<evidence type="ECO:0000313" key="4">
    <source>
        <dbReference type="Proteomes" id="UP000057609"/>
    </source>
</evidence>
<keyword evidence="1" id="KW-0812">Transmembrane</keyword>
<dbReference type="Pfam" id="PF00535">
    <property type="entry name" value="Glycos_transf_2"/>
    <property type="match status" value="1"/>
</dbReference>
<sequence>MNYRLAQHVELVEREGEHFLMAKTPLCVVRLNAPLMELVRRAREGAITAATPAETAVLEQLVAKGFVERDRQVSEEHSDLPSVSIVIPVKDRAGELGRCLASLNGLNYPKELLQIIVVDDGSSDDSAEVARRAGARVVPSGGTGRGPAAARNEGAVAARGDILAFIDSDCTASREWLMELIPAFNDHRTAAVGGLVDGMCTESAVDRYEAVMSSLSLGSRERTGSGGDDTFYLPSCNLLMRRLAFRSVDGFDDSMHVGEDVDLTWRLRDHGWTITYLPAGRVFHEHRSTLRSFMSRRFDYGTSEGMLQILHPQRRKRMVVPPLLALLLALCAMAPFTGWWTLLMAAGVLATDATAVRFRMARRNIPIGLGALISGRLRALGSLVYYLCYHLVRYYSIPLVSLALVVPLFWLVPFGALLCAAKVDHAIRKPRLSFVPFAGIYFLEQVAYGAGAFWGCLSRRCFASYRVVILRQMEASG</sequence>
<dbReference type="InterPro" id="IPR023981">
    <property type="entry name" value="MftF"/>
</dbReference>
<reference evidence="3 4" key="1">
    <citation type="journal article" date="2015" name="Genome Announc.">
        <title>Complete Genome of Geobacter pickeringii G13T, a Metal-Reducing Isolate from Sedimentary Kaolin Deposits.</title>
        <authorList>
            <person name="Badalamenti J.P."/>
            <person name="Bond D.R."/>
        </authorList>
    </citation>
    <scope>NUCLEOTIDE SEQUENCE [LARGE SCALE GENOMIC DNA]</scope>
    <source>
        <strain evidence="3 4">G13</strain>
    </source>
</reference>
<dbReference type="SUPFAM" id="SSF53448">
    <property type="entry name" value="Nucleotide-diphospho-sugar transferases"/>
    <property type="match status" value="1"/>
</dbReference>
<dbReference type="NCBIfam" id="TIGR03965">
    <property type="entry name" value="mycofact_glyco"/>
    <property type="match status" value="1"/>
</dbReference>
<keyword evidence="1" id="KW-1133">Transmembrane helix</keyword>
<dbReference type="InterPro" id="IPR029044">
    <property type="entry name" value="Nucleotide-diphossugar_trans"/>
</dbReference>
<dbReference type="OrthoDB" id="9809116at2"/>
<dbReference type="GO" id="GO:0016740">
    <property type="term" value="F:transferase activity"/>
    <property type="evidence" value="ECO:0007669"/>
    <property type="project" value="UniProtKB-KW"/>
</dbReference>
<keyword evidence="1" id="KW-0472">Membrane</keyword>
<keyword evidence="3" id="KW-0808">Transferase</keyword>
<protein>
    <submittedName>
        <fullName evidence="3">Glycosyl transferase</fullName>
    </submittedName>
</protein>
<gene>
    <name evidence="3" type="ORF">GPICK_06605</name>
</gene>
<dbReference type="STRING" id="345632.GPICK_06605"/>
<dbReference type="Gene3D" id="3.90.550.10">
    <property type="entry name" value="Spore Coat Polysaccharide Biosynthesis Protein SpsA, Chain A"/>
    <property type="match status" value="1"/>
</dbReference>
<feature type="transmembrane region" description="Helical" evidence="1">
    <location>
        <begin position="432"/>
        <end position="454"/>
    </location>
</feature>
<dbReference type="InterPro" id="IPR001173">
    <property type="entry name" value="Glyco_trans_2-like"/>
</dbReference>
<dbReference type="RefSeq" id="WP_039741516.1">
    <property type="nucleotide sequence ID" value="NZ_CP009788.1"/>
</dbReference>
<evidence type="ECO:0000256" key="1">
    <source>
        <dbReference type="SAM" id="Phobius"/>
    </source>
</evidence>
<organism evidence="3 4">
    <name type="scientific">Geobacter pickeringii</name>
    <dbReference type="NCBI Taxonomy" id="345632"/>
    <lineage>
        <taxon>Bacteria</taxon>
        <taxon>Pseudomonadati</taxon>
        <taxon>Thermodesulfobacteriota</taxon>
        <taxon>Desulfuromonadia</taxon>
        <taxon>Geobacterales</taxon>
        <taxon>Geobacteraceae</taxon>
        <taxon>Geobacter</taxon>
    </lineage>
</organism>
<dbReference type="AlphaFoldDB" id="A0A0B5BD93"/>
<dbReference type="Proteomes" id="UP000057609">
    <property type="component" value="Chromosome"/>
</dbReference>
<evidence type="ECO:0000259" key="2">
    <source>
        <dbReference type="Pfam" id="PF00535"/>
    </source>
</evidence>
<dbReference type="EMBL" id="CP009788">
    <property type="protein sequence ID" value="AJE03079.1"/>
    <property type="molecule type" value="Genomic_DNA"/>
</dbReference>
<feature type="transmembrane region" description="Helical" evidence="1">
    <location>
        <begin position="367"/>
        <end position="387"/>
    </location>
</feature>
<proteinExistence type="predicted"/>
<feature type="transmembrane region" description="Helical" evidence="1">
    <location>
        <begin position="318"/>
        <end position="336"/>
    </location>
</feature>
<dbReference type="HOGENOM" id="CLU_028391_0_0_7"/>
<name>A0A0B5BD93_9BACT</name>
<feature type="transmembrane region" description="Helical" evidence="1">
    <location>
        <begin position="399"/>
        <end position="420"/>
    </location>
</feature>
<evidence type="ECO:0000313" key="3">
    <source>
        <dbReference type="EMBL" id="AJE03079.1"/>
    </source>
</evidence>
<keyword evidence="4" id="KW-1185">Reference proteome</keyword>